<evidence type="ECO:0000259" key="3">
    <source>
        <dbReference type="Pfam" id="PF02517"/>
    </source>
</evidence>
<evidence type="ECO:0000313" key="4">
    <source>
        <dbReference type="EMBL" id="HIR91996.1"/>
    </source>
</evidence>
<name>A0A9D1EHP6_9FIRM</name>
<dbReference type="InterPro" id="IPR052710">
    <property type="entry name" value="CAAX_protease"/>
</dbReference>
<keyword evidence="4" id="KW-0378">Hydrolase</keyword>
<dbReference type="GO" id="GO:0080120">
    <property type="term" value="P:CAAX-box protein maturation"/>
    <property type="evidence" value="ECO:0007669"/>
    <property type="project" value="UniProtKB-ARBA"/>
</dbReference>
<comment type="caution">
    <text evidence="4">The sequence shown here is derived from an EMBL/GenBank/DDBJ whole genome shotgun (WGS) entry which is preliminary data.</text>
</comment>
<dbReference type="GO" id="GO:0008237">
    <property type="term" value="F:metallopeptidase activity"/>
    <property type="evidence" value="ECO:0007669"/>
    <property type="project" value="UniProtKB-KW"/>
</dbReference>
<protein>
    <submittedName>
        <fullName evidence="4">CPBP family intramembrane metalloprotease</fullName>
    </submittedName>
</protein>
<dbReference type="InterPro" id="IPR003675">
    <property type="entry name" value="Rce1/LyrA-like_dom"/>
</dbReference>
<proteinExistence type="predicted"/>
<feature type="transmembrane region" description="Helical" evidence="2">
    <location>
        <begin position="87"/>
        <end position="107"/>
    </location>
</feature>
<feature type="region of interest" description="Disordered" evidence="1">
    <location>
        <begin position="1"/>
        <end position="31"/>
    </location>
</feature>
<keyword evidence="2" id="KW-0472">Membrane</keyword>
<sequence length="318" mass="34657">MIGGGGQRRGKSGFSPKAAPLKTFPPTGGPRRESPWLRLWRIIYPVGLHYLLTSAVYETAVILLELYQVYVEKNLSAVLLAERQRLAHLPCLGISSLLLLLLLRKFYQTDETRRRLGYLGRPRQRKQVSGGMWAAAALLGAASSQCFNDLLEMAGINQRFSGYAQEAQLVYSGHSLLVLAVVTGLLTPAAEELIFRGLIQKRLGDYLGSKWAVVLSALIFGLYHGYIPQVIFGVCVGLLLGLVLERTDQLLLALVIHMVSNLWSFGPGEAIHVLALTRSPAAWAVIALSGAAAAASLWYLCRGGPENPGHSKKKSLKA</sequence>
<dbReference type="PANTHER" id="PTHR36435">
    <property type="entry name" value="SLR1288 PROTEIN"/>
    <property type="match status" value="1"/>
</dbReference>
<organism evidence="4 5">
    <name type="scientific">Candidatus Egerieimonas intestinavium</name>
    <dbReference type="NCBI Taxonomy" id="2840777"/>
    <lineage>
        <taxon>Bacteria</taxon>
        <taxon>Bacillati</taxon>
        <taxon>Bacillota</taxon>
        <taxon>Clostridia</taxon>
        <taxon>Lachnospirales</taxon>
        <taxon>Lachnospiraceae</taxon>
        <taxon>Lachnospiraceae incertae sedis</taxon>
        <taxon>Candidatus Egerieimonas</taxon>
    </lineage>
</organism>
<dbReference type="PANTHER" id="PTHR36435:SF1">
    <property type="entry name" value="CAAX AMINO TERMINAL PROTEASE FAMILY PROTEIN"/>
    <property type="match status" value="1"/>
</dbReference>
<keyword evidence="2" id="KW-0812">Transmembrane</keyword>
<feature type="domain" description="CAAX prenyl protease 2/Lysostaphin resistance protein A-like" evidence="3">
    <location>
        <begin position="175"/>
        <end position="262"/>
    </location>
</feature>
<dbReference type="GO" id="GO:0004175">
    <property type="term" value="F:endopeptidase activity"/>
    <property type="evidence" value="ECO:0007669"/>
    <property type="project" value="UniProtKB-ARBA"/>
</dbReference>
<feature type="transmembrane region" description="Helical" evidence="2">
    <location>
        <begin position="42"/>
        <end position="67"/>
    </location>
</feature>
<evidence type="ECO:0000256" key="2">
    <source>
        <dbReference type="SAM" id="Phobius"/>
    </source>
</evidence>
<dbReference type="Pfam" id="PF02517">
    <property type="entry name" value="Rce1-like"/>
    <property type="match status" value="1"/>
</dbReference>
<keyword evidence="2" id="KW-1133">Transmembrane helix</keyword>
<feature type="transmembrane region" description="Helical" evidence="2">
    <location>
        <begin position="171"/>
        <end position="191"/>
    </location>
</feature>
<accession>A0A9D1EHP6</accession>
<dbReference type="AlphaFoldDB" id="A0A9D1EHP6"/>
<reference evidence="4" key="1">
    <citation type="submission" date="2020-10" db="EMBL/GenBank/DDBJ databases">
        <authorList>
            <person name="Gilroy R."/>
        </authorList>
    </citation>
    <scope>NUCLEOTIDE SEQUENCE</scope>
    <source>
        <strain evidence="4">ChiSxjej1B13-7041</strain>
    </source>
</reference>
<evidence type="ECO:0000256" key="1">
    <source>
        <dbReference type="SAM" id="MobiDB-lite"/>
    </source>
</evidence>
<dbReference type="EMBL" id="DVHU01000009">
    <property type="protein sequence ID" value="HIR91996.1"/>
    <property type="molecule type" value="Genomic_DNA"/>
</dbReference>
<keyword evidence="4" id="KW-0482">Metalloprotease</keyword>
<feature type="transmembrane region" description="Helical" evidence="2">
    <location>
        <begin position="251"/>
        <end position="275"/>
    </location>
</feature>
<evidence type="ECO:0000313" key="5">
    <source>
        <dbReference type="Proteomes" id="UP000886841"/>
    </source>
</evidence>
<keyword evidence="4" id="KW-0645">Protease</keyword>
<feature type="transmembrane region" description="Helical" evidence="2">
    <location>
        <begin position="281"/>
        <end position="301"/>
    </location>
</feature>
<dbReference type="Proteomes" id="UP000886841">
    <property type="component" value="Unassembled WGS sequence"/>
</dbReference>
<gene>
    <name evidence="4" type="ORF">IAB98_01070</name>
</gene>
<feature type="transmembrane region" description="Helical" evidence="2">
    <location>
        <begin position="226"/>
        <end position="244"/>
    </location>
</feature>
<reference evidence="4" key="2">
    <citation type="journal article" date="2021" name="PeerJ">
        <title>Extensive microbial diversity within the chicken gut microbiome revealed by metagenomics and culture.</title>
        <authorList>
            <person name="Gilroy R."/>
            <person name="Ravi A."/>
            <person name="Getino M."/>
            <person name="Pursley I."/>
            <person name="Horton D.L."/>
            <person name="Alikhan N.F."/>
            <person name="Baker D."/>
            <person name="Gharbi K."/>
            <person name="Hall N."/>
            <person name="Watson M."/>
            <person name="Adriaenssens E.M."/>
            <person name="Foster-Nyarko E."/>
            <person name="Jarju S."/>
            <person name="Secka A."/>
            <person name="Antonio M."/>
            <person name="Oren A."/>
            <person name="Chaudhuri R.R."/>
            <person name="La Ragione R."/>
            <person name="Hildebrand F."/>
            <person name="Pallen M.J."/>
        </authorList>
    </citation>
    <scope>NUCLEOTIDE SEQUENCE</scope>
    <source>
        <strain evidence="4">ChiSxjej1B13-7041</strain>
    </source>
</reference>